<protein>
    <submittedName>
        <fullName evidence="1">Ornithine cyclodeaminase</fullName>
    </submittedName>
</protein>
<dbReference type="InterPro" id="IPR036291">
    <property type="entry name" value="NAD(P)-bd_dom_sf"/>
</dbReference>
<evidence type="ECO:0000313" key="1">
    <source>
        <dbReference type="EMBL" id="EXU76226.1"/>
    </source>
</evidence>
<proteinExistence type="predicted"/>
<reference evidence="1 2" key="1">
    <citation type="submission" date="2014-02" db="EMBL/GenBank/DDBJ databases">
        <title>Draft genome of Erwinia mallotivora strain BT-MARDI, a papaya dieback pathogen.</title>
        <authorList>
            <person name="Redzuan R."/>
            <person name="Abu Bakar N."/>
            <person name="Badrun R."/>
            <person name="Mohd Raih M.F."/>
            <person name="Rozano L."/>
            <person name="Mat Amin N."/>
        </authorList>
    </citation>
    <scope>NUCLEOTIDE SEQUENCE [LARGE SCALE GENOMIC DNA]</scope>
    <source>
        <strain evidence="1 2">BT-MARDI</strain>
    </source>
</reference>
<comment type="caution">
    <text evidence="1">The sequence shown here is derived from an EMBL/GenBank/DDBJ whole genome shotgun (WGS) entry which is preliminary data.</text>
</comment>
<dbReference type="PIRSF" id="PIRSF001439">
    <property type="entry name" value="CryM"/>
    <property type="match status" value="1"/>
</dbReference>
<dbReference type="Gene3D" id="3.30.1780.10">
    <property type="entry name" value="ornithine cyclodeaminase, domain 1"/>
    <property type="match status" value="1"/>
</dbReference>
<dbReference type="RefSeq" id="WP_052018716.1">
    <property type="nucleotide sequence ID" value="NZ_JFHN01000034.1"/>
</dbReference>
<dbReference type="Pfam" id="PF02423">
    <property type="entry name" value="OCD_Mu_crystall"/>
    <property type="match status" value="1"/>
</dbReference>
<dbReference type="InterPro" id="IPR003462">
    <property type="entry name" value="ODC_Mu_crystall"/>
</dbReference>
<dbReference type="PATRIC" id="fig|69222.5.peg.1321"/>
<keyword evidence="2" id="KW-1185">Reference proteome</keyword>
<dbReference type="PANTHER" id="PTHR13812:SF19">
    <property type="entry name" value="KETIMINE REDUCTASE MU-CRYSTALLIN"/>
    <property type="match status" value="1"/>
</dbReference>
<dbReference type="OrthoDB" id="9809203at2"/>
<dbReference type="GO" id="GO:0005737">
    <property type="term" value="C:cytoplasm"/>
    <property type="evidence" value="ECO:0007669"/>
    <property type="project" value="TreeGrafter"/>
</dbReference>
<dbReference type="SUPFAM" id="SSF51735">
    <property type="entry name" value="NAD(P)-binding Rossmann-fold domains"/>
    <property type="match status" value="1"/>
</dbReference>
<organism evidence="1 2">
    <name type="scientific">Erwinia mallotivora</name>
    <dbReference type="NCBI Taxonomy" id="69222"/>
    <lineage>
        <taxon>Bacteria</taxon>
        <taxon>Pseudomonadati</taxon>
        <taxon>Pseudomonadota</taxon>
        <taxon>Gammaproteobacteria</taxon>
        <taxon>Enterobacterales</taxon>
        <taxon>Erwiniaceae</taxon>
        <taxon>Erwinia</taxon>
    </lineage>
</organism>
<accession>A0A014M334</accession>
<dbReference type="Proteomes" id="UP000019918">
    <property type="component" value="Unassembled WGS sequence"/>
</dbReference>
<evidence type="ECO:0000313" key="2">
    <source>
        <dbReference type="Proteomes" id="UP000019918"/>
    </source>
</evidence>
<dbReference type="PANTHER" id="PTHR13812">
    <property type="entry name" value="KETIMINE REDUCTASE MU-CRYSTALLIN"/>
    <property type="match status" value="1"/>
</dbReference>
<gene>
    <name evidence="1" type="ORF">BG55_06410</name>
</gene>
<dbReference type="EMBL" id="JFHN01000034">
    <property type="protein sequence ID" value="EXU76226.1"/>
    <property type="molecule type" value="Genomic_DNA"/>
</dbReference>
<dbReference type="Gene3D" id="3.40.50.720">
    <property type="entry name" value="NAD(P)-binding Rossmann-like Domain"/>
    <property type="match status" value="1"/>
</dbReference>
<dbReference type="InterPro" id="IPR023401">
    <property type="entry name" value="ODC_N"/>
</dbReference>
<dbReference type="AlphaFoldDB" id="A0A014M334"/>
<name>A0A014M334_9GAMM</name>
<sequence>MNNIPFISADEIRKKLTVSRAIAVMQQALVSQVHKESHCPVRTLIRQNNPLAVFGSMPGLFTDKKIFVNKIATFVEHNDPTQPLVNCIVVVFDAGTGKPLALIEGGELTQLKCAAVVGAVTAQCASPAARKLALAGAGNLARQQLLAVLAVRDIRQVNLYNRSDNRVRQLAEYISCEWPEIDVVISKSADDAVNDADIICSATGSFTPIFSTNNIKENVHMNIMGAHTPLAREVPQQWLKESFVVVEDRETAIKEAGSLHENAIDLFELAKKDQSSLMNRKTLFSSTGHIMMDMILTGEILSQFGIVE</sequence>
<dbReference type="STRING" id="69222.BG55_06410"/>